<dbReference type="InterPro" id="IPR016024">
    <property type="entry name" value="ARM-type_fold"/>
</dbReference>
<dbReference type="PANTHER" id="PTHR12444:SF8">
    <property type="entry name" value="PROTEIN EFR3 HOMOLOG CMP44E"/>
    <property type="match status" value="1"/>
</dbReference>
<dbReference type="OrthoDB" id="19232at2759"/>
<evidence type="ECO:0000313" key="4">
    <source>
        <dbReference type="Proteomes" id="UP000270924"/>
    </source>
</evidence>
<evidence type="ECO:0000256" key="2">
    <source>
        <dbReference type="SAM" id="MobiDB-lite"/>
    </source>
</evidence>
<feature type="region of interest" description="Disordered" evidence="2">
    <location>
        <begin position="742"/>
        <end position="765"/>
    </location>
</feature>
<keyword evidence="4" id="KW-1185">Reference proteome</keyword>
<dbReference type="InParanoid" id="A0A3P7ESK7"/>
<dbReference type="Proteomes" id="UP000270924">
    <property type="component" value="Unassembled WGS sequence"/>
</dbReference>
<feature type="compositionally biased region" description="Polar residues" evidence="2">
    <location>
        <begin position="742"/>
        <end position="755"/>
    </location>
</feature>
<dbReference type="PANTHER" id="PTHR12444">
    <property type="entry name" value="PROTEIN EFR3 HOMOLOG CMP44E"/>
    <property type="match status" value="1"/>
</dbReference>
<reference evidence="3 4" key="1">
    <citation type="submission" date="2018-11" db="EMBL/GenBank/DDBJ databases">
        <authorList>
            <consortium name="Pathogen Informatics"/>
        </authorList>
    </citation>
    <scope>NUCLEOTIDE SEQUENCE [LARGE SCALE GENOMIC DNA]</scope>
</reference>
<protein>
    <submittedName>
        <fullName evidence="3">Uncharacterized protein</fullName>
    </submittedName>
</protein>
<comment type="similarity">
    <text evidence="1">Belongs to the EFR3 family.</text>
</comment>
<dbReference type="Pfam" id="PF21052">
    <property type="entry name" value="EFR3_ARM"/>
    <property type="match status" value="1"/>
</dbReference>
<dbReference type="InterPro" id="IPR051851">
    <property type="entry name" value="EFR3_Homologs"/>
</dbReference>
<dbReference type="EMBL" id="UYWW01012164">
    <property type="protein sequence ID" value="VDM19139.1"/>
    <property type="molecule type" value="Genomic_DNA"/>
</dbReference>
<evidence type="ECO:0000313" key="3">
    <source>
        <dbReference type="EMBL" id="VDM19139.1"/>
    </source>
</evidence>
<dbReference type="GO" id="GO:0072659">
    <property type="term" value="P:protein localization to plasma membrane"/>
    <property type="evidence" value="ECO:0007669"/>
    <property type="project" value="TreeGrafter"/>
</dbReference>
<proteinExistence type="inferred from homology"/>
<sequence>MMDTFMYCCAPCKPRYRRLVDAIYPSSLTEGLINSNMQKLTFYAISRPEKLDRIGEYIVLRLSRDLYHQRYNQVKISIEAMDQLLQSCHDLSSLNKFIEHFLKMLQKLLETNHFQMEKLATDSFVNFANIEENTPAYHREYDFFISKFASMCYANNSETSKDARYAGLRGLRGVMWKLTTDPLQTSIWGRQYMDKIIPSILFNLQEEDSEESREKRNNHFSVIDQPYAMDGVAENPKALADQFLRELMAKAPFGLVSVLDPVLKHCDLHTKWEPPPIFAVYTFRAIMYSVKDPSFVIQALITHLENMSNSNASVRIGIAMVLSSIVSIAGTSIGPSLIGIFNSLLKHLRRSVEFQQTEECPSIDQEKIYQESLINAMGDYAYALPDYQKVEIMLFISANIPNLGKDNQSLKPSDTFLQHILVKTLLKVATKYRTGFMSTIFSNNFPNTLLRLALTGDPVVRLDTQCIFHTLLDRHDNLSVLRHLPYVNDVTDLQLTFEKCSRSDEMIMRNYAPHLLNALHKCVWMVPEDETQREHMDAILCTMALLCIEVGFDEMLIQLFRLSFALQSMALESSFRFNDAKRIAIHNLVAKYLNFSSQLMAIPSLCQHVQQIVKQRALRAHPLLNLFSEFQSDKKSPKKAPLACDDDEEQAALCLEEDATILFDIDDVSEMLKATGKDVKNLTVSFVSKGAALASSISGDMEVNRDWPFREAEKMNNVDGTDNSGIDENTVSVDMSIDWSPSESIQTSRKNTIFSPTREKSDLPPTTVNELRKRTNTLIDQSEEEKREQKRTQRILNKFRTQDFNQLVEEMHQEREEVDLSRTVKRLLQRNHDANRMNECGCYNKPKSIFELKLPESYVF</sequence>
<name>A0A3P7ESK7_WUCBA</name>
<gene>
    <name evidence="3" type="ORF">WBA_LOCUS10349</name>
</gene>
<dbReference type="GO" id="GO:0005886">
    <property type="term" value="C:plasma membrane"/>
    <property type="evidence" value="ECO:0007669"/>
    <property type="project" value="TreeGrafter"/>
</dbReference>
<dbReference type="AlphaFoldDB" id="A0A3P7ESK7"/>
<dbReference type="FunCoup" id="A0A3P7ESK7">
    <property type="interactions" value="1931"/>
</dbReference>
<accession>A0A3P7ESK7</accession>
<evidence type="ECO:0000256" key="1">
    <source>
        <dbReference type="ARBA" id="ARBA00010216"/>
    </source>
</evidence>
<dbReference type="SUPFAM" id="SSF48371">
    <property type="entry name" value="ARM repeat"/>
    <property type="match status" value="1"/>
</dbReference>
<organism evidence="3 4">
    <name type="scientific">Wuchereria bancrofti</name>
    <dbReference type="NCBI Taxonomy" id="6293"/>
    <lineage>
        <taxon>Eukaryota</taxon>
        <taxon>Metazoa</taxon>
        <taxon>Ecdysozoa</taxon>
        <taxon>Nematoda</taxon>
        <taxon>Chromadorea</taxon>
        <taxon>Rhabditida</taxon>
        <taxon>Spirurina</taxon>
        <taxon>Spiruromorpha</taxon>
        <taxon>Filarioidea</taxon>
        <taxon>Onchocercidae</taxon>
        <taxon>Wuchereria</taxon>
    </lineage>
</organism>
<dbReference type="InterPro" id="IPR049152">
    <property type="entry name" value="EFR3-like_ARM"/>
</dbReference>